<accession>A0A2L2XHB4</accession>
<organism evidence="1 2">
    <name type="scientific">Desulfocucumis palustris</name>
    <dbReference type="NCBI Taxonomy" id="1898651"/>
    <lineage>
        <taxon>Bacteria</taxon>
        <taxon>Bacillati</taxon>
        <taxon>Bacillota</taxon>
        <taxon>Clostridia</taxon>
        <taxon>Eubacteriales</taxon>
        <taxon>Desulfocucumaceae</taxon>
        <taxon>Desulfocucumis</taxon>
    </lineage>
</organism>
<protein>
    <submittedName>
        <fullName evidence="1">Uncharacterized protein</fullName>
    </submittedName>
</protein>
<evidence type="ECO:0000313" key="1">
    <source>
        <dbReference type="EMBL" id="GBF33616.1"/>
    </source>
</evidence>
<dbReference type="Proteomes" id="UP000239549">
    <property type="component" value="Unassembled WGS sequence"/>
</dbReference>
<comment type="caution">
    <text evidence="1">The sequence shown here is derived from an EMBL/GenBank/DDBJ whole genome shotgun (WGS) entry which is preliminary data.</text>
</comment>
<dbReference type="EMBL" id="BFAV01000104">
    <property type="protein sequence ID" value="GBF33616.1"/>
    <property type="molecule type" value="Genomic_DNA"/>
</dbReference>
<keyword evidence="2" id="KW-1185">Reference proteome</keyword>
<gene>
    <name evidence="1" type="ORF">DCCM_2722</name>
</gene>
<dbReference type="RefSeq" id="WP_269433744.1">
    <property type="nucleotide sequence ID" value="NZ_BFAV01000104.1"/>
</dbReference>
<sequence length="42" mass="5089">MNTSYLVTWTEGDEVFYKIVNGEEIREIWEFDKNYIITRLTA</sequence>
<evidence type="ECO:0000313" key="2">
    <source>
        <dbReference type="Proteomes" id="UP000239549"/>
    </source>
</evidence>
<proteinExistence type="predicted"/>
<name>A0A2L2XHB4_9FIRM</name>
<dbReference type="AlphaFoldDB" id="A0A2L2XHB4"/>
<reference evidence="2" key="1">
    <citation type="submission" date="2018-02" db="EMBL/GenBank/DDBJ databases">
        <title>Genome sequence of Desulfocucumis palustris strain NAW-5.</title>
        <authorList>
            <person name="Watanabe M."/>
            <person name="Kojima H."/>
            <person name="Fukui M."/>
        </authorList>
    </citation>
    <scope>NUCLEOTIDE SEQUENCE [LARGE SCALE GENOMIC DNA]</scope>
    <source>
        <strain evidence="2">NAW-5</strain>
    </source>
</reference>